<evidence type="ECO:0000313" key="1">
    <source>
        <dbReference type="EMBL" id="KGR90311.1"/>
    </source>
</evidence>
<proteinExistence type="predicted"/>
<sequence length="184" mass="20846">MRTRSMRIGLFAIVVIVLSFLFNQYFVHFSGDRKSSPEEALPTDHDYIWIEGPQTDTVHRYFFLADGNYFGTGIVTKNLTGWSSGGGVFSEIPNPLNENEIKSAHSDNQILFGLINPKGNIEVNINGKAATLIELSTVSEEMLNLYGIKGYKIWFIDLSLIEDKDHFKIRIINEQDDILNELSI</sequence>
<accession>A0A0A3J065</accession>
<keyword evidence="2" id="KW-1185">Reference proteome</keyword>
<dbReference type="RefSeq" id="WP_036177122.1">
    <property type="nucleotide sequence ID" value="NZ_AVCZ01000021.1"/>
</dbReference>
<protein>
    <submittedName>
        <fullName evidence="1">Uncharacterized protein</fullName>
    </submittedName>
</protein>
<evidence type="ECO:0000313" key="2">
    <source>
        <dbReference type="Proteomes" id="UP000030595"/>
    </source>
</evidence>
<comment type="caution">
    <text evidence="1">The sequence shown here is derived from an EMBL/GenBank/DDBJ whole genome shotgun (WGS) entry which is preliminary data.</text>
</comment>
<reference evidence="1 2" key="1">
    <citation type="submission" date="2014-02" db="EMBL/GenBank/DDBJ databases">
        <title>Draft genome sequence of Lysinibacillus massiliensis CCUG 49529.</title>
        <authorList>
            <person name="Zhang F."/>
            <person name="Wang G."/>
            <person name="Zhang L."/>
        </authorList>
    </citation>
    <scope>NUCLEOTIDE SEQUENCE [LARGE SCALE GENOMIC DNA]</scope>
    <source>
        <strain evidence="1 2">CCUG 49529</strain>
    </source>
</reference>
<dbReference type="EMBL" id="JPVQ01000021">
    <property type="protein sequence ID" value="KGR90311.1"/>
    <property type="molecule type" value="Genomic_DNA"/>
</dbReference>
<organism evidence="1 2">
    <name type="scientific">Ureibacillus massiliensis 4400831 = CIP 108448 = CCUG 49529</name>
    <dbReference type="NCBI Taxonomy" id="1211035"/>
    <lineage>
        <taxon>Bacteria</taxon>
        <taxon>Bacillati</taxon>
        <taxon>Bacillota</taxon>
        <taxon>Bacilli</taxon>
        <taxon>Bacillales</taxon>
        <taxon>Caryophanaceae</taxon>
        <taxon>Ureibacillus</taxon>
    </lineage>
</organism>
<dbReference type="Proteomes" id="UP000030595">
    <property type="component" value="Unassembled WGS sequence"/>
</dbReference>
<gene>
    <name evidence="1" type="ORF">CD30_12115</name>
</gene>
<name>A0A0A3J065_9BACL</name>
<dbReference type="AlphaFoldDB" id="A0A0A3J065"/>
<dbReference type="eggNOG" id="ENOG5030BXM">
    <property type="taxonomic scope" value="Bacteria"/>
</dbReference>
<dbReference type="OrthoDB" id="2869073at2"/>